<keyword evidence="7 9" id="KW-1133">Transmembrane helix</keyword>
<dbReference type="InterPro" id="IPR018303">
    <property type="entry name" value="ATPase_P-typ_P_site"/>
</dbReference>
<dbReference type="PROSITE" id="PS00154">
    <property type="entry name" value="ATPASE_E1_E2"/>
    <property type="match status" value="1"/>
</dbReference>
<dbReference type="AlphaFoldDB" id="A0A1F7KF73"/>
<proteinExistence type="inferred from homology"/>
<evidence type="ECO:0008006" key="12">
    <source>
        <dbReference type="Google" id="ProtNLM"/>
    </source>
</evidence>
<keyword evidence="8 9" id="KW-0472">Membrane</keyword>
<evidence type="ECO:0000256" key="2">
    <source>
        <dbReference type="ARBA" id="ARBA00006024"/>
    </source>
</evidence>
<reference evidence="10 11" key="1">
    <citation type="journal article" date="2016" name="Nat. Commun.">
        <title>Thousands of microbial genomes shed light on interconnected biogeochemical processes in an aquifer system.</title>
        <authorList>
            <person name="Anantharaman K."/>
            <person name="Brown C.T."/>
            <person name="Hug L.A."/>
            <person name="Sharon I."/>
            <person name="Castelle C.J."/>
            <person name="Probst A.J."/>
            <person name="Thomas B.C."/>
            <person name="Singh A."/>
            <person name="Wilkins M.J."/>
            <person name="Karaoz U."/>
            <person name="Brodie E.L."/>
            <person name="Williams K.H."/>
            <person name="Hubbard S.S."/>
            <person name="Banfield J.F."/>
        </authorList>
    </citation>
    <scope>NUCLEOTIDE SEQUENCE [LARGE SCALE GENOMIC DNA]</scope>
</reference>
<evidence type="ECO:0000313" key="10">
    <source>
        <dbReference type="EMBL" id="OGK66506.1"/>
    </source>
</evidence>
<evidence type="ECO:0000256" key="4">
    <source>
        <dbReference type="ARBA" id="ARBA00022741"/>
    </source>
</evidence>
<dbReference type="InterPro" id="IPR036412">
    <property type="entry name" value="HAD-like_sf"/>
</dbReference>
<dbReference type="GO" id="GO:0043682">
    <property type="term" value="F:P-type divalent copper transporter activity"/>
    <property type="evidence" value="ECO:0007669"/>
    <property type="project" value="TreeGrafter"/>
</dbReference>
<dbReference type="GO" id="GO:0005507">
    <property type="term" value="F:copper ion binding"/>
    <property type="evidence" value="ECO:0007669"/>
    <property type="project" value="TreeGrafter"/>
</dbReference>
<organism evidence="10 11">
    <name type="scientific">Candidatus Roizmanbacteria bacterium RIFOXYA1_FULL_41_12</name>
    <dbReference type="NCBI Taxonomy" id="1802082"/>
    <lineage>
        <taxon>Bacteria</taxon>
        <taxon>Candidatus Roizmaniibacteriota</taxon>
    </lineage>
</organism>
<evidence type="ECO:0000256" key="6">
    <source>
        <dbReference type="ARBA" id="ARBA00022967"/>
    </source>
</evidence>
<dbReference type="SFLD" id="SFLDF00027">
    <property type="entry name" value="p-type_atpase"/>
    <property type="match status" value="1"/>
</dbReference>
<keyword evidence="9" id="KW-0479">Metal-binding</keyword>
<dbReference type="InterPro" id="IPR023299">
    <property type="entry name" value="ATPase_P-typ_cyto_dom_N"/>
</dbReference>
<evidence type="ECO:0000313" key="11">
    <source>
        <dbReference type="Proteomes" id="UP000178450"/>
    </source>
</evidence>
<dbReference type="PANTHER" id="PTHR43520">
    <property type="entry name" value="ATP7, ISOFORM B"/>
    <property type="match status" value="1"/>
</dbReference>
<dbReference type="Pfam" id="PF00702">
    <property type="entry name" value="Hydrolase"/>
    <property type="match status" value="1"/>
</dbReference>
<dbReference type="NCBIfam" id="TIGR01525">
    <property type="entry name" value="ATPase-IB_hvy"/>
    <property type="match status" value="1"/>
</dbReference>
<keyword evidence="3 9" id="KW-0812">Transmembrane</keyword>
<comment type="similarity">
    <text evidence="2 9">Belongs to the cation transport ATPase (P-type) (TC 3.A.3) family. Type IB subfamily.</text>
</comment>
<dbReference type="InterPro" id="IPR001757">
    <property type="entry name" value="P_typ_ATPase"/>
</dbReference>
<keyword evidence="5 9" id="KW-0067">ATP-binding</keyword>
<dbReference type="SFLD" id="SFLDS00003">
    <property type="entry name" value="Haloacid_Dehalogenase"/>
    <property type="match status" value="1"/>
</dbReference>
<keyword evidence="6" id="KW-1278">Translocase</keyword>
<dbReference type="Gene3D" id="3.40.50.1000">
    <property type="entry name" value="HAD superfamily/HAD-like"/>
    <property type="match status" value="1"/>
</dbReference>
<dbReference type="EMBL" id="MGBG01000006">
    <property type="protein sequence ID" value="OGK66506.1"/>
    <property type="molecule type" value="Genomic_DNA"/>
</dbReference>
<dbReference type="InterPro" id="IPR027256">
    <property type="entry name" value="P-typ_ATPase_IB"/>
</dbReference>
<sequence length="343" mass="36908">MVGSGLAARRGILIKDAKALELSHKIKVLVFDKTGTLTVGKPQVTSYQVVSETDSQLVYLAEQESHHPLAQAVVTYLQSKIKKPNQQLSVFKDRPGLGVEAKIGKKRILIGTDRLLRLEKIDLSDNWQLKAKALQQEAQTVSFVMIDNKVVGLIGIADTLKEDAKEAVALIKALKIKTVMLTGDNKLAAQRIADQLGIDEVTAEVLPQDKADIVKKLQRENGQARVVAMVGDGINDAPALARADIGIAMGTGTDVAINTGDIVLVKGTLGKMVEAIDISRKTYGVIKQNLFWAFGYNVIGIPIAAGLLYPLTGWLLSPVIASMAMALSSTSVVLNSLRLKSSH</sequence>
<dbReference type="PRINTS" id="PR00119">
    <property type="entry name" value="CATATPASE"/>
</dbReference>
<keyword evidence="4 9" id="KW-0547">Nucleotide-binding</keyword>
<comment type="caution">
    <text evidence="9">Lacks conserved residue(s) required for the propagation of feature annotation.</text>
</comment>
<dbReference type="GO" id="GO:0016887">
    <property type="term" value="F:ATP hydrolysis activity"/>
    <property type="evidence" value="ECO:0007669"/>
    <property type="project" value="InterPro"/>
</dbReference>
<evidence type="ECO:0000256" key="1">
    <source>
        <dbReference type="ARBA" id="ARBA00004141"/>
    </source>
</evidence>
<evidence type="ECO:0000256" key="5">
    <source>
        <dbReference type="ARBA" id="ARBA00022840"/>
    </source>
</evidence>
<dbReference type="NCBIfam" id="TIGR01494">
    <property type="entry name" value="ATPase_P-type"/>
    <property type="match status" value="1"/>
</dbReference>
<dbReference type="GO" id="GO:0055070">
    <property type="term" value="P:copper ion homeostasis"/>
    <property type="evidence" value="ECO:0007669"/>
    <property type="project" value="TreeGrafter"/>
</dbReference>
<feature type="transmembrane region" description="Helical" evidence="9">
    <location>
        <begin position="290"/>
        <end position="309"/>
    </location>
</feature>
<dbReference type="SFLD" id="SFLDG00002">
    <property type="entry name" value="C1.7:_P-type_atpase_like"/>
    <property type="match status" value="1"/>
</dbReference>
<feature type="transmembrane region" description="Helical" evidence="9">
    <location>
        <begin position="315"/>
        <end position="337"/>
    </location>
</feature>
<dbReference type="Proteomes" id="UP000178450">
    <property type="component" value="Unassembled WGS sequence"/>
</dbReference>
<evidence type="ECO:0000256" key="7">
    <source>
        <dbReference type="ARBA" id="ARBA00022989"/>
    </source>
</evidence>
<name>A0A1F7KF73_9BACT</name>
<comment type="subcellular location">
    <subcellularLocation>
        <location evidence="9">Cell membrane</location>
    </subcellularLocation>
    <subcellularLocation>
        <location evidence="1">Membrane</location>
        <topology evidence="1">Multi-pass membrane protein</topology>
    </subcellularLocation>
</comment>
<dbReference type="InterPro" id="IPR023214">
    <property type="entry name" value="HAD_sf"/>
</dbReference>
<protein>
    <recommendedName>
        <fullName evidence="12">Copper-translocating P-type ATPase</fullName>
    </recommendedName>
</protein>
<dbReference type="PROSITE" id="PS01229">
    <property type="entry name" value="COF_2"/>
    <property type="match status" value="1"/>
</dbReference>
<evidence type="ECO:0000256" key="9">
    <source>
        <dbReference type="RuleBase" id="RU362081"/>
    </source>
</evidence>
<dbReference type="GO" id="GO:0005886">
    <property type="term" value="C:plasma membrane"/>
    <property type="evidence" value="ECO:0007669"/>
    <property type="project" value="UniProtKB-SubCell"/>
</dbReference>
<evidence type="ECO:0000256" key="3">
    <source>
        <dbReference type="ARBA" id="ARBA00022692"/>
    </source>
</evidence>
<dbReference type="Gene3D" id="3.40.1110.10">
    <property type="entry name" value="Calcium-transporting ATPase, cytoplasmic domain N"/>
    <property type="match status" value="1"/>
</dbReference>
<dbReference type="PANTHER" id="PTHR43520:SF8">
    <property type="entry name" value="P-TYPE CU(+) TRANSPORTER"/>
    <property type="match status" value="1"/>
</dbReference>
<keyword evidence="9" id="KW-1003">Cell membrane</keyword>
<dbReference type="SUPFAM" id="SSF56784">
    <property type="entry name" value="HAD-like"/>
    <property type="match status" value="1"/>
</dbReference>
<comment type="caution">
    <text evidence="10">The sequence shown here is derived from an EMBL/GenBank/DDBJ whole genome shotgun (WGS) entry which is preliminary data.</text>
</comment>
<dbReference type="GO" id="GO:0005524">
    <property type="term" value="F:ATP binding"/>
    <property type="evidence" value="ECO:0007669"/>
    <property type="project" value="UniProtKB-UniRule"/>
</dbReference>
<accession>A0A1F7KF73</accession>
<evidence type="ECO:0000256" key="8">
    <source>
        <dbReference type="ARBA" id="ARBA00023136"/>
    </source>
</evidence>
<gene>
    <name evidence="10" type="ORF">A2209_00695</name>
</gene>
<dbReference type="InterPro" id="IPR044492">
    <property type="entry name" value="P_typ_ATPase_HD_dom"/>
</dbReference>